<name>A0A0M7B6Z0_9RHOB</name>
<dbReference type="GO" id="GO:0015562">
    <property type="term" value="F:efflux transmembrane transporter activity"/>
    <property type="evidence" value="ECO:0007669"/>
    <property type="project" value="InterPro"/>
</dbReference>
<evidence type="ECO:0000256" key="8">
    <source>
        <dbReference type="SAM" id="SignalP"/>
    </source>
</evidence>
<dbReference type="Proteomes" id="UP000049455">
    <property type="component" value="Unassembled WGS sequence"/>
</dbReference>
<evidence type="ECO:0000256" key="6">
    <source>
        <dbReference type="ARBA" id="ARBA00023136"/>
    </source>
</evidence>
<dbReference type="Pfam" id="PF02321">
    <property type="entry name" value="OEP"/>
    <property type="match status" value="2"/>
</dbReference>
<protein>
    <submittedName>
        <fullName evidence="9">Outer membrane efflux protein BepC</fullName>
    </submittedName>
</protein>
<evidence type="ECO:0000256" key="7">
    <source>
        <dbReference type="ARBA" id="ARBA00023237"/>
    </source>
</evidence>
<dbReference type="AlphaFoldDB" id="A0A0M7B6Z0"/>
<dbReference type="Gene3D" id="1.20.1600.10">
    <property type="entry name" value="Outer membrane efflux proteins (OEP)"/>
    <property type="match status" value="1"/>
</dbReference>
<feature type="signal peptide" evidence="8">
    <location>
        <begin position="1"/>
        <end position="19"/>
    </location>
</feature>
<keyword evidence="5" id="KW-0812">Transmembrane</keyword>
<keyword evidence="4" id="KW-1134">Transmembrane beta strand</keyword>
<comment type="similarity">
    <text evidence="2">Belongs to the outer membrane factor (OMF) (TC 1.B.17) family.</text>
</comment>
<dbReference type="PANTHER" id="PTHR30026:SF22">
    <property type="entry name" value="OUTER MEMBRANE EFFLUX PROTEIN"/>
    <property type="match status" value="1"/>
</dbReference>
<dbReference type="NCBIfam" id="TIGR01844">
    <property type="entry name" value="type_I_sec_TolC"/>
    <property type="match status" value="1"/>
</dbReference>
<gene>
    <name evidence="9" type="primary">bepC</name>
    <name evidence="9" type="ORF">JSE7799_00267</name>
</gene>
<dbReference type="STRING" id="313367.JSE7799_00267"/>
<evidence type="ECO:0000256" key="5">
    <source>
        <dbReference type="ARBA" id="ARBA00022692"/>
    </source>
</evidence>
<dbReference type="OrthoDB" id="9789368at2"/>
<dbReference type="GO" id="GO:1990281">
    <property type="term" value="C:efflux pump complex"/>
    <property type="evidence" value="ECO:0007669"/>
    <property type="project" value="TreeGrafter"/>
</dbReference>
<evidence type="ECO:0000256" key="2">
    <source>
        <dbReference type="ARBA" id="ARBA00007613"/>
    </source>
</evidence>
<keyword evidence="3" id="KW-0813">Transport</keyword>
<keyword evidence="8" id="KW-0732">Signal</keyword>
<evidence type="ECO:0000313" key="9">
    <source>
        <dbReference type="EMBL" id="CUH14128.1"/>
    </source>
</evidence>
<dbReference type="InterPro" id="IPR010130">
    <property type="entry name" value="T1SS_OMP_TolC"/>
</dbReference>
<dbReference type="PANTHER" id="PTHR30026">
    <property type="entry name" value="OUTER MEMBRANE PROTEIN TOLC"/>
    <property type="match status" value="1"/>
</dbReference>
<comment type="subcellular location">
    <subcellularLocation>
        <location evidence="1">Cell outer membrane</location>
    </subcellularLocation>
</comment>
<proteinExistence type="inferred from homology"/>
<dbReference type="InterPro" id="IPR051906">
    <property type="entry name" value="TolC-like"/>
</dbReference>
<evidence type="ECO:0000256" key="3">
    <source>
        <dbReference type="ARBA" id="ARBA00022448"/>
    </source>
</evidence>
<reference evidence="9 10" key="1">
    <citation type="submission" date="2015-09" db="EMBL/GenBank/DDBJ databases">
        <authorList>
            <person name="Jackson K.R."/>
            <person name="Lunt B.L."/>
            <person name="Fisher J.N.B."/>
            <person name="Gardner A.V."/>
            <person name="Bailey M.E."/>
            <person name="Deus L.M."/>
            <person name="Earl A.S."/>
            <person name="Gibby P.D."/>
            <person name="Hartmann K.A."/>
            <person name="Liu J.E."/>
            <person name="Manci A.M."/>
            <person name="Nielsen D.A."/>
            <person name="Solomon M.B."/>
            <person name="Breakwell D.P."/>
            <person name="Burnett S.H."/>
            <person name="Grose J.H."/>
        </authorList>
    </citation>
    <scope>NUCLEOTIDE SEQUENCE [LARGE SCALE GENOMIC DNA]</scope>
    <source>
        <strain evidence="9 10">CECT 7799</strain>
    </source>
</reference>
<dbReference type="InterPro" id="IPR003423">
    <property type="entry name" value="OMP_efflux"/>
</dbReference>
<evidence type="ECO:0000256" key="1">
    <source>
        <dbReference type="ARBA" id="ARBA00004442"/>
    </source>
</evidence>
<accession>A0A0M7B6Z0</accession>
<organism evidence="9 10">
    <name type="scientific">Jannaschia seosinensis</name>
    <dbReference type="NCBI Taxonomy" id="313367"/>
    <lineage>
        <taxon>Bacteria</taxon>
        <taxon>Pseudomonadati</taxon>
        <taxon>Pseudomonadota</taxon>
        <taxon>Alphaproteobacteria</taxon>
        <taxon>Rhodobacterales</taxon>
        <taxon>Roseobacteraceae</taxon>
        <taxon>Jannaschia</taxon>
    </lineage>
</organism>
<keyword evidence="7" id="KW-0998">Cell outer membrane</keyword>
<keyword evidence="10" id="KW-1185">Reference proteome</keyword>
<dbReference type="RefSeq" id="WP_055661989.1">
    <property type="nucleotide sequence ID" value="NZ_CYPR01000015.1"/>
</dbReference>
<keyword evidence="6" id="KW-0472">Membrane</keyword>
<evidence type="ECO:0000256" key="4">
    <source>
        <dbReference type="ARBA" id="ARBA00022452"/>
    </source>
</evidence>
<dbReference type="GO" id="GO:0015288">
    <property type="term" value="F:porin activity"/>
    <property type="evidence" value="ECO:0007669"/>
    <property type="project" value="TreeGrafter"/>
</dbReference>
<evidence type="ECO:0000313" key="10">
    <source>
        <dbReference type="Proteomes" id="UP000049455"/>
    </source>
</evidence>
<dbReference type="GO" id="GO:0009279">
    <property type="term" value="C:cell outer membrane"/>
    <property type="evidence" value="ECO:0007669"/>
    <property type="project" value="UniProtKB-SubCell"/>
</dbReference>
<feature type="chain" id="PRO_5005809758" evidence="8">
    <location>
        <begin position="20"/>
        <end position="470"/>
    </location>
</feature>
<sequence length="470" mass="50546">MKIVVAAALALIAAAPLQAETLSDTLVQAYRSSPILEQQRLLLRATDEDVAVAVSALRPTVNFQASYSKATTFTDLQTRTSPLGQTQQLGGRQTTTDGSLALVLEYTLVDGGQRALRLSAAKEAVLAARFNLVQIEQNVLLDAVRAYFDLRLAVQTVDVRESNVGLVTQQLQAAEDRFEVGEVTRTDVAIARARLSESQSLLAAARGDVDIARENYRLAVGELPTGTLAAPPSVPEIPPNVDRAQQLALQVHPLISSGQHDVAALTILAEAAAADRLPTIGLQGRLGRSRPDIDRASVGLTGNVPLYTGGRLPALQRRAIARAQAQRASLGQTARDIVEAVGRAWAGLLVARAQIEANEEGVRAARLAFDGFREEAQLGARTTLDVLNAEQDLLDARVSLLEAEAQAQLAIYNILAAIGLLTVDHLGLSVERYDVTDYYNLVSNAPQDVLTQPSDRGNRLDRVLRRFGRN</sequence>
<dbReference type="EMBL" id="CYPR01000015">
    <property type="protein sequence ID" value="CUH14128.1"/>
    <property type="molecule type" value="Genomic_DNA"/>
</dbReference>
<dbReference type="SUPFAM" id="SSF56954">
    <property type="entry name" value="Outer membrane efflux proteins (OEP)"/>
    <property type="match status" value="1"/>
</dbReference>